<accession>A0AAW0ICV7</accession>
<feature type="compositionally biased region" description="Low complexity" evidence="1">
    <location>
        <begin position="564"/>
        <end position="575"/>
    </location>
</feature>
<dbReference type="InterPro" id="IPR027962">
    <property type="entry name" value="ERICH3"/>
</dbReference>
<feature type="compositionally biased region" description="Basic and acidic residues" evidence="1">
    <location>
        <begin position="634"/>
        <end position="644"/>
    </location>
</feature>
<gene>
    <name evidence="3" type="ORF">U0070_024580</name>
</gene>
<reference evidence="3 4" key="1">
    <citation type="journal article" date="2023" name="bioRxiv">
        <title>Conserved and derived expression patterns and positive selection on dental genes reveal complex evolutionary context of ever-growing rodent molars.</title>
        <authorList>
            <person name="Calamari Z.T."/>
            <person name="Song A."/>
            <person name="Cohen E."/>
            <person name="Akter M."/>
            <person name="Roy R.D."/>
            <person name="Hallikas O."/>
            <person name="Christensen M.M."/>
            <person name="Li P."/>
            <person name="Marangoni P."/>
            <person name="Jernvall J."/>
            <person name="Klein O.D."/>
        </authorList>
    </citation>
    <scope>NUCLEOTIDE SEQUENCE [LARGE SCALE GENOMIC DNA]</scope>
    <source>
        <strain evidence="3">V071</strain>
    </source>
</reference>
<evidence type="ECO:0000256" key="1">
    <source>
        <dbReference type="SAM" id="MobiDB-lite"/>
    </source>
</evidence>
<dbReference type="Pfam" id="PF15257">
    <property type="entry name" value="DUF4590"/>
    <property type="match status" value="1"/>
</dbReference>
<dbReference type="InterPro" id="IPR048257">
    <property type="entry name" value="DUF4590"/>
</dbReference>
<dbReference type="AlphaFoldDB" id="A0AAW0ICV7"/>
<evidence type="ECO:0000259" key="2">
    <source>
        <dbReference type="Pfam" id="PF15257"/>
    </source>
</evidence>
<feature type="compositionally biased region" description="Basic and acidic residues" evidence="1">
    <location>
        <begin position="533"/>
        <end position="555"/>
    </location>
</feature>
<feature type="non-terminal residue" evidence="3">
    <location>
        <position position="644"/>
    </location>
</feature>
<comment type="caution">
    <text evidence="3">The sequence shown here is derived from an EMBL/GenBank/DDBJ whole genome shotgun (WGS) entry which is preliminary data.</text>
</comment>
<feature type="domain" description="DUF4590" evidence="2">
    <location>
        <begin position="300"/>
        <end position="412"/>
    </location>
</feature>
<protein>
    <recommendedName>
        <fullName evidence="2">DUF4590 domain-containing protein</fullName>
    </recommendedName>
</protein>
<feature type="region of interest" description="Disordered" evidence="1">
    <location>
        <begin position="407"/>
        <end position="644"/>
    </location>
</feature>
<name>A0AAW0ICV7_MYOGA</name>
<dbReference type="PANTHER" id="PTHR23034:SF2">
    <property type="entry name" value="GLUTAMATE-RICH PROTEIN 3"/>
    <property type="match status" value="1"/>
</dbReference>
<feature type="compositionally biased region" description="Basic and acidic residues" evidence="1">
    <location>
        <begin position="472"/>
        <end position="483"/>
    </location>
</feature>
<feature type="compositionally biased region" description="Basic and acidic residues" evidence="1">
    <location>
        <begin position="416"/>
        <end position="427"/>
    </location>
</feature>
<evidence type="ECO:0000313" key="4">
    <source>
        <dbReference type="Proteomes" id="UP001488838"/>
    </source>
</evidence>
<dbReference type="Proteomes" id="UP001488838">
    <property type="component" value="Unassembled WGS sequence"/>
</dbReference>
<organism evidence="3 4">
    <name type="scientific">Myodes glareolus</name>
    <name type="common">Bank vole</name>
    <name type="synonym">Clethrionomys glareolus</name>
    <dbReference type="NCBI Taxonomy" id="447135"/>
    <lineage>
        <taxon>Eukaryota</taxon>
        <taxon>Metazoa</taxon>
        <taxon>Chordata</taxon>
        <taxon>Craniata</taxon>
        <taxon>Vertebrata</taxon>
        <taxon>Euteleostomi</taxon>
        <taxon>Mammalia</taxon>
        <taxon>Eutheria</taxon>
        <taxon>Euarchontoglires</taxon>
        <taxon>Glires</taxon>
        <taxon>Rodentia</taxon>
        <taxon>Myomorpha</taxon>
        <taxon>Muroidea</taxon>
        <taxon>Cricetidae</taxon>
        <taxon>Arvicolinae</taxon>
        <taxon>Myodes</taxon>
    </lineage>
</organism>
<sequence length="644" mass="73245">MASLLCFRLLATYNSLTDKHLAGYFSNTRIRRHLLRSGLITRSGRILSEKEQKANTMKRDHQKHIRECLAQAIFHKVLDMERYHQLEVKRKLDTLVRKERIQRVKGEHTRRFIEDNMPILTPHPPAGPKTNRGCSVLAEEGRSSPLTLTAPRPYTAPGNMEPPIRLQPLLSNHTTRNVSKITPESKPKISLLESETPFPIGGKKAMMKFRNSMDNSQRLDAYQLPDINIYQIPVPPTPQPQAGKIFRENRFEPWRRKRLRPITAPNGLEPLCTRDAGRIYKAAPHSNAVITMIYFGKSVHLSYEDTDFRDEIKIYQQHCGGENLCIYKGKLLEKDTFQFISKRHHGFPFSLTFFLNGIQVNRLSSCCEFKHRRSSRLGGKRGYFGFVSVEKASPCYRCIIAMGLDRKPSPTKPRKEKNAEKKEEPLKRSQGKLKKNRENAPSRRNEMEGKETSVSATFSAEELKSGVGEVRTAMEEMEWKGKSGQDVWEEDQEDTFTYDYEEDFEVDEEKRDERAEDEGQAEDQTSVTSKSPAEGEKDNFSLEKEIEVSSEKAPDARANIKTVSSNSSRSHPYSSDSEDESAEPCPEVHSGNSAGGSSRSSSSQDLHESDDQGKYHAPVEESLETEIEEQGIAKVEEVHGPLLT</sequence>
<proteinExistence type="predicted"/>
<feature type="compositionally biased region" description="Low complexity" evidence="1">
    <location>
        <begin position="590"/>
        <end position="603"/>
    </location>
</feature>
<feature type="compositionally biased region" description="Acidic residues" evidence="1">
    <location>
        <begin position="487"/>
        <end position="507"/>
    </location>
</feature>
<dbReference type="PANTHER" id="PTHR23034">
    <property type="entry name" value="GLUTAMATE-RICH PROTEIN 3"/>
    <property type="match status" value="1"/>
</dbReference>
<dbReference type="EMBL" id="JBBHLL010000154">
    <property type="protein sequence ID" value="KAK7812310.1"/>
    <property type="molecule type" value="Genomic_DNA"/>
</dbReference>
<feature type="compositionally biased region" description="Basic and acidic residues" evidence="1">
    <location>
        <begin position="605"/>
        <end position="619"/>
    </location>
</feature>
<feature type="compositionally biased region" description="Polar residues" evidence="1">
    <location>
        <begin position="522"/>
        <end position="531"/>
    </location>
</feature>
<keyword evidence="4" id="KW-1185">Reference proteome</keyword>
<feature type="compositionally biased region" description="Basic and acidic residues" evidence="1">
    <location>
        <begin position="436"/>
        <end position="451"/>
    </location>
</feature>
<evidence type="ECO:0000313" key="3">
    <source>
        <dbReference type="EMBL" id="KAK7812310.1"/>
    </source>
</evidence>